<gene>
    <name evidence="2" type="ORF">NCTC10661_02721</name>
</gene>
<proteinExistence type="predicted"/>
<reference evidence="2 3" key="1">
    <citation type="submission" date="2018-06" db="EMBL/GenBank/DDBJ databases">
        <authorList>
            <consortium name="Pathogen Informatics"/>
            <person name="Doyle S."/>
        </authorList>
    </citation>
    <scope>NUCLEOTIDE SEQUENCE [LARGE SCALE GENOMIC DNA]</scope>
    <source>
        <strain evidence="2 3">NCTC10661</strain>
    </source>
</reference>
<sequence>MRAKRGICNLERIDSRALVRDKAREFPFVLGQPLYVGPTQVNINPVAIRRSPLRPPTIAAASAAIVISGLQPAPSASSVDEIDFTRPSPDLRGRSAMPSRSPTRDMLLALAASLYCAAFTAPAHADEAAGLAPPEPATPVLSTTASGMQVYACEYDAGHRLAWAFQYPEALLFDAGGTLVVRHGAGPSWEALDGSRITGKKLAEAPGTHPGSVPQLLLAATPATTGTLAGVRFVQRLDTAGGTPPAATCTTEHAVGRFPYFARYVFLK</sequence>
<dbReference type="InterPro" id="IPR021851">
    <property type="entry name" value="DUF3455"/>
</dbReference>
<evidence type="ECO:0000313" key="3">
    <source>
        <dbReference type="Proteomes" id="UP000250416"/>
    </source>
</evidence>
<dbReference type="Pfam" id="PF11937">
    <property type="entry name" value="DUF3455"/>
    <property type="match status" value="1"/>
</dbReference>
<dbReference type="PANTHER" id="PTHR35567">
    <property type="entry name" value="MALATE DEHYDROGENASE (AFU_ORTHOLOGUE AFUA_2G13800)"/>
    <property type="match status" value="1"/>
</dbReference>
<comment type="caution">
    <text evidence="2">The sequence shown here is derived from an EMBL/GenBank/DDBJ whole genome shotgun (WGS) entry which is preliminary data.</text>
</comment>
<organism evidence="2 3">
    <name type="scientific">Burkholderia cepacia</name>
    <name type="common">Pseudomonas cepacia</name>
    <dbReference type="NCBI Taxonomy" id="292"/>
    <lineage>
        <taxon>Bacteria</taxon>
        <taxon>Pseudomonadati</taxon>
        <taxon>Pseudomonadota</taxon>
        <taxon>Betaproteobacteria</taxon>
        <taxon>Burkholderiales</taxon>
        <taxon>Burkholderiaceae</taxon>
        <taxon>Burkholderia</taxon>
        <taxon>Burkholderia cepacia complex</taxon>
    </lineage>
</organism>
<feature type="region of interest" description="Disordered" evidence="1">
    <location>
        <begin position="78"/>
        <end position="99"/>
    </location>
</feature>
<dbReference type="Proteomes" id="UP000250416">
    <property type="component" value="Unassembled WGS sequence"/>
</dbReference>
<evidence type="ECO:0000256" key="1">
    <source>
        <dbReference type="SAM" id="MobiDB-lite"/>
    </source>
</evidence>
<dbReference type="EMBL" id="UARD01000012">
    <property type="protein sequence ID" value="SPV18390.1"/>
    <property type="molecule type" value="Genomic_DNA"/>
</dbReference>
<dbReference type="PANTHER" id="PTHR35567:SF1">
    <property type="entry name" value="CONSERVED FUNGAL PROTEIN (AFU_ORTHOLOGUE AFUA_1G14230)"/>
    <property type="match status" value="1"/>
</dbReference>
<dbReference type="AlphaFoldDB" id="A0AAE8NE94"/>
<protein>
    <submittedName>
        <fullName evidence="2">Cyclase family protein</fullName>
    </submittedName>
</protein>
<evidence type="ECO:0000313" key="2">
    <source>
        <dbReference type="EMBL" id="SPV18390.1"/>
    </source>
</evidence>
<accession>A0AAE8NE94</accession>
<name>A0AAE8NE94_BURCE</name>